<dbReference type="PROSITE" id="PS00681">
    <property type="entry name" value="CHAPERONINS_CPN10"/>
    <property type="match status" value="1"/>
</dbReference>
<dbReference type="NCBIfam" id="NF001533">
    <property type="entry name" value="PRK00364.2-4"/>
    <property type="match status" value="1"/>
</dbReference>
<dbReference type="Gene3D" id="2.30.33.40">
    <property type="entry name" value="GroES chaperonin"/>
    <property type="match status" value="1"/>
</dbReference>
<proteinExistence type="inferred from homology"/>
<dbReference type="SUPFAM" id="SSF50129">
    <property type="entry name" value="GroES-like"/>
    <property type="match status" value="1"/>
</dbReference>
<evidence type="ECO:0000256" key="4">
    <source>
        <dbReference type="RuleBase" id="RU000535"/>
    </source>
</evidence>
<comment type="similarity">
    <text evidence="1 3 4">Belongs to the GroES chaperonin family.</text>
</comment>
<comment type="subunit">
    <text evidence="3">Heptamer of 7 subunits arranged in a ring. Interacts with the chaperonin GroEL.</text>
</comment>
<dbReference type="GO" id="GO:0051087">
    <property type="term" value="F:protein-folding chaperone binding"/>
    <property type="evidence" value="ECO:0007669"/>
    <property type="project" value="TreeGrafter"/>
</dbReference>
<dbReference type="GO" id="GO:0046872">
    <property type="term" value="F:metal ion binding"/>
    <property type="evidence" value="ECO:0007669"/>
    <property type="project" value="TreeGrafter"/>
</dbReference>
<keyword evidence="2 3" id="KW-0143">Chaperone</keyword>
<dbReference type="EMBL" id="BLWD01000001">
    <property type="protein sequence ID" value="GFN06437.1"/>
    <property type="molecule type" value="Genomic_DNA"/>
</dbReference>
<evidence type="ECO:0000256" key="2">
    <source>
        <dbReference type="ARBA" id="ARBA00023186"/>
    </source>
</evidence>
<comment type="subcellular location">
    <subcellularLocation>
        <location evidence="3">Cytoplasm</location>
    </subcellularLocation>
</comment>
<dbReference type="PANTHER" id="PTHR10772">
    <property type="entry name" value="10 KDA HEAT SHOCK PROTEIN"/>
    <property type="match status" value="1"/>
</dbReference>
<organism evidence="5 6">
    <name type="scientific">Streptomyces microflavus</name>
    <name type="common">Streptomyces lipmanii</name>
    <dbReference type="NCBI Taxonomy" id="1919"/>
    <lineage>
        <taxon>Bacteria</taxon>
        <taxon>Bacillati</taxon>
        <taxon>Actinomycetota</taxon>
        <taxon>Actinomycetes</taxon>
        <taxon>Kitasatosporales</taxon>
        <taxon>Streptomycetaceae</taxon>
        <taxon>Streptomyces</taxon>
    </lineage>
</organism>
<dbReference type="GO" id="GO:0005737">
    <property type="term" value="C:cytoplasm"/>
    <property type="evidence" value="ECO:0007669"/>
    <property type="project" value="UniProtKB-SubCell"/>
</dbReference>
<evidence type="ECO:0000313" key="6">
    <source>
        <dbReference type="Proteomes" id="UP000498740"/>
    </source>
</evidence>
<evidence type="ECO:0000313" key="5">
    <source>
        <dbReference type="EMBL" id="GFN06437.1"/>
    </source>
</evidence>
<accession>A0A7J0CXF6</accession>
<dbReference type="Pfam" id="PF00166">
    <property type="entry name" value="Cpn10"/>
    <property type="match status" value="1"/>
</dbReference>
<dbReference type="PRINTS" id="PR00297">
    <property type="entry name" value="CHAPERONIN10"/>
</dbReference>
<dbReference type="GO" id="GO:0005524">
    <property type="term" value="F:ATP binding"/>
    <property type="evidence" value="ECO:0007669"/>
    <property type="project" value="InterPro"/>
</dbReference>
<evidence type="ECO:0000256" key="3">
    <source>
        <dbReference type="HAMAP-Rule" id="MF_00580"/>
    </source>
</evidence>
<comment type="caution">
    <text evidence="5">The sequence shown here is derived from an EMBL/GenBank/DDBJ whole genome shotgun (WGS) entry which is preliminary data.</text>
</comment>
<dbReference type="NCBIfam" id="NF001530">
    <property type="entry name" value="PRK00364.1-6"/>
    <property type="match status" value="1"/>
</dbReference>
<dbReference type="NCBIfam" id="NF001534">
    <property type="entry name" value="PRK00364.2-5"/>
    <property type="match status" value="1"/>
</dbReference>
<protein>
    <recommendedName>
        <fullName evidence="3">Co-chaperonin GroES</fullName>
    </recommendedName>
    <alternativeName>
        <fullName evidence="3">10 kDa chaperonin</fullName>
    </alternativeName>
    <alternativeName>
        <fullName evidence="3">Chaperonin-10</fullName>
        <shortName evidence="3">Cpn10</shortName>
    </alternativeName>
</protein>
<sequence length="117" mass="12599">MTAKPREISEGGDRIVSTTSSKVAIKPLEDRIVVQPLDAEQTTASGLVIPDTAKEKPQEGVVLAVGPGRFENGERLPLDVKTGDVVLYSKYGGTEVKYNGEEYLVLSARDVLAIVEK</sequence>
<dbReference type="Proteomes" id="UP000498740">
    <property type="component" value="Unassembled WGS sequence"/>
</dbReference>
<dbReference type="NCBIfam" id="NF001531">
    <property type="entry name" value="PRK00364.2-2"/>
    <property type="match status" value="1"/>
</dbReference>
<evidence type="ECO:0000256" key="1">
    <source>
        <dbReference type="ARBA" id="ARBA00006975"/>
    </source>
</evidence>
<gene>
    <name evidence="3 5" type="primary">groS</name>
    <name evidence="3" type="synonym">groES</name>
    <name evidence="5" type="ORF">Smic_49930</name>
</gene>
<reference evidence="5 6" key="1">
    <citation type="submission" date="2020-05" db="EMBL/GenBank/DDBJ databases">
        <title>Whole genome shotgun sequence of Streptomyces microflavus NBRC 13062.</title>
        <authorList>
            <person name="Komaki H."/>
            <person name="Tamura T."/>
        </authorList>
    </citation>
    <scope>NUCLEOTIDE SEQUENCE [LARGE SCALE GENOMIC DNA]</scope>
    <source>
        <strain evidence="5 6">NBRC 13062</strain>
    </source>
</reference>
<dbReference type="PANTHER" id="PTHR10772:SF58">
    <property type="entry name" value="CO-CHAPERONIN GROES"/>
    <property type="match status" value="1"/>
</dbReference>
<dbReference type="SMART" id="SM00883">
    <property type="entry name" value="Cpn10"/>
    <property type="match status" value="1"/>
</dbReference>
<dbReference type="InterPro" id="IPR018369">
    <property type="entry name" value="Chaprnonin_Cpn10_CS"/>
</dbReference>
<dbReference type="GO" id="GO:0044183">
    <property type="term" value="F:protein folding chaperone"/>
    <property type="evidence" value="ECO:0007669"/>
    <property type="project" value="InterPro"/>
</dbReference>
<dbReference type="CDD" id="cd00320">
    <property type="entry name" value="cpn10"/>
    <property type="match status" value="1"/>
</dbReference>
<dbReference type="InterPro" id="IPR020818">
    <property type="entry name" value="Chaperonin_GroES"/>
</dbReference>
<keyword evidence="3" id="KW-0963">Cytoplasm</keyword>
<dbReference type="HAMAP" id="MF_00580">
    <property type="entry name" value="CH10"/>
    <property type="match status" value="1"/>
</dbReference>
<dbReference type="InterPro" id="IPR011032">
    <property type="entry name" value="GroES-like_sf"/>
</dbReference>
<dbReference type="InterPro" id="IPR037124">
    <property type="entry name" value="Chaperonin_GroES_sf"/>
</dbReference>
<dbReference type="AlphaFoldDB" id="A0A7J0CXF6"/>
<name>A0A7J0CXF6_STRMI</name>
<dbReference type="FunFam" id="2.30.33.40:FF:000001">
    <property type="entry name" value="10 kDa chaperonin"/>
    <property type="match status" value="1"/>
</dbReference>
<dbReference type="GO" id="GO:0051082">
    <property type="term" value="F:unfolded protein binding"/>
    <property type="evidence" value="ECO:0007669"/>
    <property type="project" value="TreeGrafter"/>
</dbReference>
<comment type="function">
    <text evidence="3 4">Together with the chaperonin GroEL, plays an essential role in assisting protein folding. The GroEL-GroES system forms a nano-cage that allows encapsulation of the non-native substrate proteins and provides a physical environment optimized to promote and accelerate protein folding. GroES binds to the apical surface of the GroEL ring, thereby capping the opening of the GroEL channel.</text>
</comment>